<evidence type="ECO:0000313" key="2">
    <source>
        <dbReference type="Proteomes" id="UP001200642"/>
    </source>
</evidence>
<evidence type="ECO:0000313" key="1">
    <source>
        <dbReference type="EMBL" id="MCG2462296.1"/>
    </source>
</evidence>
<proteinExistence type="predicted"/>
<dbReference type="EMBL" id="JAIRBC010000028">
    <property type="protein sequence ID" value="MCG2462296.1"/>
    <property type="molecule type" value="Genomic_DNA"/>
</dbReference>
<reference evidence="1" key="1">
    <citation type="submission" date="2023-02" db="EMBL/GenBank/DDBJ databases">
        <title>Genome of Flavobacteriaceae gen. nov. sp. strain F89.</title>
        <authorList>
            <person name="Wang Y."/>
        </authorList>
    </citation>
    <scope>NUCLEOTIDE SEQUENCE</scope>
    <source>
        <strain evidence="1">F89</strain>
    </source>
</reference>
<accession>A0AAE3EZ11</accession>
<dbReference type="RefSeq" id="WP_317903436.1">
    <property type="nucleotide sequence ID" value="NZ_JAIRBC010000028.1"/>
</dbReference>
<dbReference type="AlphaFoldDB" id="A0AAE3EZ11"/>
<name>A0AAE3EZ11_9FLAO</name>
<protein>
    <submittedName>
        <fullName evidence="1">Uncharacterized protein</fullName>
    </submittedName>
</protein>
<comment type="caution">
    <text evidence="1">The sequence shown here is derived from an EMBL/GenBank/DDBJ whole genome shotgun (WGS) entry which is preliminary data.</text>
</comment>
<keyword evidence="2" id="KW-1185">Reference proteome</keyword>
<sequence>MKQILFLLMLSISISTVYGQDKIIKLSGDTITCKVKEITDDNIKYSYEGEDLINNIHQNVVKEIIFKSGRTQKFSERVIVNSEEDWEKVKITTLESDITGLVKGEDIMAKASSGWSTTNQGKMQMKAMDKLKKQAAAKGYHIVLLITTTGTGGHYGISGGTKASVTGVGYKYE</sequence>
<gene>
    <name evidence="1" type="ORF">K8352_16160</name>
</gene>
<organism evidence="1 2">
    <name type="scientific">Cerina litoralis</name>
    <dbReference type="NCBI Taxonomy" id="2874477"/>
    <lineage>
        <taxon>Bacteria</taxon>
        <taxon>Pseudomonadati</taxon>
        <taxon>Bacteroidota</taxon>
        <taxon>Flavobacteriia</taxon>
        <taxon>Flavobacteriales</taxon>
        <taxon>Flavobacteriaceae</taxon>
        <taxon>Cerina</taxon>
    </lineage>
</organism>
<dbReference type="Proteomes" id="UP001200642">
    <property type="component" value="Unassembled WGS sequence"/>
</dbReference>